<evidence type="ECO:0000313" key="2">
    <source>
        <dbReference type="Proteomes" id="UP000549457"/>
    </source>
</evidence>
<proteinExistence type="predicted"/>
<dbReference type="Pfam" id="PF02452">
    <property type="entry name" value="PemK_toxin"/>
    <property type="match status" value="1"/>
</dbReference>
<keyword evidence="2" id="KW-1185">Reference proteome</keyword>
<accession>A0A840SQC5</accession>
<dbReference type="RefSeq" id="WP_184150972.1">
    <property type="nucleotide sequence ID" value="NZ_JACHFM010000003.1"/>
</dbReference>
<name>A0A840SQC5_9RHOB</name>
<sequence length="143" mass="15476">MTPADAAGHAGFWSLVPARHDRSGANTDGRTSQYRPAIVVAEIGPRAGERTPLLRVVMITSAANRGWRGDLAVPDDDATGLPIPPVVRSARIATIERSRAEPRGTVPPQVHAPVATYLPWFRPRYAPEEVTLARRGLVDRRAG</sequence>
<evidence type="ECO:0000313" key="1">
    <source>
        <dbReference type="EMBL" id="MBB5222950.1"/>
    </source>
</evidence>
<organism evidence="1 2">
    <name type="scientific">Amaricoccus macauensis</name>
    <dbReference type="NCBI Taxonomy" id="57001"/>
    <lineage>
        <taxon>Bacteria</taxon>
        <taxon>Pseudomonadati</taxon>
        <taxon>Pseudomonadota</taxon>
        <taxon>Alphaproteobacteria</taxon>
        <taxon>Rhodobacterales</taxon>
        <taxon>Paracoccaceae</taxon>
        <taxon>Amaricoccus</taxon>
    </lineage>
</organism>
<dbReference type="SUPFAM" id="SSF50118">
    <property type="entry name" value="Cell growth inhibitor/plasmid maintenance toxic component"/>
    <property type="match status" value="1"/>
</dbReference>
<reference evidence="1 2" key="1">
    <citation type="submission" date="2020-08" db="EMBL/GenBank/DDBJ databases">
        <title>Genomic Encyclopedia of Type Strains, Phase IV (KMG-IV): sequencing the most valuable type-strain genomes for metagenomic binning, comparative biology and taxonomic classification.</title>
        <authorList>
            <person name="Goeker M."/>
        </authorList>
    </citation>
    <scope>NUCLEOTIDE SEQUENCE [LARGE SCALE GENOMIC DNA]</scope>
    <source>
        <strain evidence="1 2">DSM 101730</strain>
    </source>
</reference>
<protein>
    <recommendedName>
        <fullName evidence="3">Type II toxin-antitoxin system PemK/MazF family toxin</fullName>
    </recommendedName>
</protein>
<dbReference type="GO" id="GO:0003677">
    <property type="term" value="F:DNA binding"/>
    <property type="evidence" value="ECO:0007669"/>
    <property type="project" value="InterPro"/>
</dbReference>
<dbReference type="EMBL" id="JACHFM010000003">
    <property type="protein sequence ID" value="MBB5222950.1"/>
    <property type="molecule type" value="Genomic_DNA"/>
</dbReference>
<comment type="caution">
    <text evidence="1">The sequence shown here is derived from an EMBL/GenBank/DDBJ whole genome shotgun (WGS) entry which is preliminary data.</text>
</comment>
<gene>
    <name evidence="1" type="ORF">HNP73_002897</name>
</gene>
<evidence type="ECO:0008006" key="3">
    <source>
        <dbReference type="Google" id="ProtNLM"/>
    </source>
</evidence>
<dbReference type="AlphaFoldDB" id="A0A840SQC5"/>
<dbReference type="Proteomes" id="UP000549457">
    <property type="component" value="Unassembled WGS sequence"/>
</dbReference>
<dbReference type="InterPro" id="IPR003477">
    <property type="entry name" value="PemK-like"/>
</dbReference>